<dbReference type="InterPro" id="IPR011006">
    <property type="entry name" value="CheY-like_superfamily"/>
</dbReference>
<evidence type="ECO:0000256" key="3">
    <source>
        <dbReference type="ARBA" id="ARBA00023012"/>
    </source>
</evidence>
<dbReference type="EMBL" id="JABSXK010000001">
    <property type="protein sequence ID" value="NRV11805.1"/>
    <property type="molecule type" value="Genomic_DNA"/>
</dbReference>
<dbReference type="Gene3D" id="3.40.50.2300">
    <property type="match status" value="1"/>
</dbReference>
<dbReference type="GO" id="GO:0000156">
    <property type="term" value="F:phosphorelay response regulator activity"/>
    <property type="evidence" value="ECO:0007669"/>
    <property type="project" value="TreeGrafter"/>
</dbReference>
<dbReference type="SMART" id="SM00862">
    <property type="entry name" value="Trans_reg_C"/>
    <property type="match status" value="1"/>
</dbReference>
<evidence type="ECO:0000256" key="2">
    <source>
        <dbReference type="ARBA" id="ARBA00022553"/>
    </source>
</evidence>
<name>A0A1S8PVI0_CLOBE</name>
<dbReference type="PROSITE" id="PS51755">
    <property type="entry name" value="OMPR_PHOB"/>
    <property type="match status" value="1"/>
</dbReference>
<comment type="function">
    <text evidence="7">May play the central regulatory role in sporulation. It may be an element of the effector pathway responsible for the activation of sporulation genes in response to nutritional stress. Spo0A may act in concert with spo0H (a sigma factor) to control the expression of some genes that are critical to the sporulation process.</text>
</comment>
<dbReference type="InterPro" id="IPR039420">
    <property type="entry name" value="WalR-like"/>
</dbReference>
<evidence type="ECO:0000259" key="11">
    <source>
        <dbReference type="PROSITE" id="PS51755"/>
    </source>
</evidence>
<dbReference type="SUPFAM" id="SSF52172">
    <property type="entry name" value="CheY-like"/>
    <property type="match status" value="1"/>
</dbReference>
<dbReference type="Proteomes" id="UP000821656">
    <property type="component" value="Unassembled WGS sequence"/>
</dbReference>
<dbReference type="InterPro" id="IPR016032">
    <property type="entry name" value="Sig_transdc_resp-reg_C-effctor"/>
</dbReference>
<reference evidence="13" key="1">
    <citation type="submission" date="2020-06" db="EMBL/GenBank/DDBJ databases">
        <title>Genomic insights into acetone-butanol-ethanol (ABE) fermentation by sequencing solventogenic clostridia strains.</title>
        <authorList>
            <person name="Brown S."/>
        </authorList>
    </citation>
    <scope>NUCLEOTIDE SEQUENCE</scope>
    <source>
        <strain evidence="13">DJ123</strain>
        <strain evidence="12">DJ126</strain>
    </source>
</reference>
<evidence type="ECO:0000313" key="13">
    <source>
        <dbReference type="EMBL" id="NSB14906.1"/>
    </source>
</evidence>
<dbReference type="GO" id="GO:0000976">
    <property type="term" value="F:transcription cis-regulatory region binding"/>
    <property type="evidence" value="ECO:0007669"/>
    <property type="project" value="TreeGrafter"/>
</dbReference>
<dbReference type="Pfam" id="PF00072">
    <property type="entry name" value="Response_reg"/>
    <property type="match status" value="1"/>
</dbReference>
<feature type="DNA-binding region" description="OmpR/PhoB-type" evidence="9">
    <location>
        <begin position="129"/>
        <end position="228"/>
    </location>
</feature>
<evidence type="ECO:0000256" key="9">
    <source>
        <dbReference type="PROSITE-ProRule" id="PRU01091"/>
    </source>
</evidence>
<evidence type="ECO:0000313" key="12">
    <source>
        <dbReference type="EMBL" id="NRV11805.1"/>
    </source>
</evidence>
<keyword evidence="5 9" id="KW-0238">DNA-binding</keyword>
<gene>
    <name evidence="13" type="ORF">BCD95_003165</name>
    <name evidence="12" type="ORF">DFH45_004768</name>
</gene>
<dbReference type="Proteomes" id="UP000822184">
    <property type="component" value="Unassembled WGS sequence"/>
</dbReference>
<dbReference type="FunFam" id="1.10.10.10:FF:000018">
    <property type="entry name" value="DNA-binding response regulator ResD"/>
    <property type="match status" value="1"/>
</dbReference>
<evidence type="ECO:0000256" key="6">
    <source>
        <dbReference type="ARBA" id="ARBA00023163"/>
    </source>
</evidence>
<dbReference type="RefSeq" id="WP_017211682.1">
    <property type="nucleotide sequence ID" value="NZ_CP016090.1"/>
</dbReference>
<dbReference type="InterPro" id="IPR001789">
    <property type="entry name" value="Sig_transdc_resp-reg_receiver"/>
</dbReference>
<dbReference type="FunFam" id="3.40.50.2300:FF:000001">
    <property type="entry name" value="DNA-binding response regulator PhoB"/>
    <property type="match status" value="1"/>
</dbReference>
<feature type="domain" description="OmpR/PhoB-type" evidence="11">
    <location>
        <begin position="129"/>
        <end position="228"/>
    </location>
</feature>
<evidence type="ECO:0000256" key="8">
    <source>
        <dbReference type="PROSITE-ProRule" id="PRU00169"/>
    </source>
</evidence>
<keyword evidence="3" id="KW-0902">Two-component regulatory system</keyword>
<dbReference type="InterPro" id="IPR001867">
    <property type="entry name" value="OmpR/PhoB-type_DNA-bd"/>
</dbReference>
<keyword evidence="2 8" id="KW-0597">Phosphoprotein</keyword>
<dbReference type="SMART" id="SM00448">
    <property type="entry name" value="REC"/>
    <property type="match status" value="1"/>
</dbReference>
<protein>
    <recommendedName>
        <fullName evidence="1">Stage 0 sporulation protein A homolog</fullName>
    </recommendedName>
</protein>
<dbReference type="CDD" id="cd00383">
    <property type="entry name" value="trans_reg_C"/>
    <property type="match status" value="1"/>
</dbReference>
<proteinExistence type="predicted"/>
<evidence type="ECO:0000256" key="5">
    <source>
        <dbReference type="ARBA" id="ARBA00023125"/>
    </source>
</evidence>
<dbReference type="CDD" id="cd17574">
    <property type="entry name" value="REC_OmpR"/>
    <property type="match status" value="1"/>
</dbReference>
<evidence type="ECO:0000313" key="14">
    <source>
        <dbReference type="Proteomes" id="UP000822184"/>
    </source>
</evidence>
<dbReference type="Gene3D" id="6.10.250.690">
    <property type="match status" value="1"/>
</dbReference>
<dbReference type="GO" id="GO:0006355">
    <property type="term" value="P:regulation of DNA-templated transcription"/>
    <property type="evidence" value="ECO:0007669"/>
    <property type="project" value="InterPro"/>
</dbReference>
<evidence type="ECO:0000256" key="7">
    <source>
        <dbReference type="ARBA" id="ARBA00024867"/>
    </source>
</evidence>
<feature type="modified residue" description="4-aspartylphosphate" evidence="8">
    <location>
        <position position="52"/>
    </location>
</feature>
<dbReference type="PANTHER" id="PTHR48111">
    <property type="entry name" value="REGULATOR OF RPOS"/>
    <property type="match status" value="1"/>
</dbReference>
<organism evidence="13 14">
    <name type="scientific">Clostridium beijerinckii</name>
    <name type="common">Clostridium MP</name>
    <dbReference type="NCBI Taxonomy" id="1520"/>
    <lineage>
        <taxon>Bacteria</taxon>
        <taxon>Bacillati</taxon>
        <taxon>Bacillota</taxon>
        <taxon>Clostridia</taxon>
        <taxon>Eubacteriales</taxon>
        <taxon>Clostridiaceae</taxon>
        <taxon>Clostridium</taxon>
    </lineage>
</organism>
<keyword evidence="4" id="KW-0805">Transcription regulation</keyword>
<evidence type="ECO:0000259" key="10">
    <source>
        <dbReference type="PROSITE" id="PS50110"/>
    </source>
</evidence>
<dbReference type="PROSITE" id="PS50110">
    <property type="entry name" value="RESPONSE_REGULATORY"/>
    <property type="match status" value="1"/>
</dbReference>
<evidence type="ECO:0000256" key="1">
    <source>
        <dbReference type="ARBA" id="ARBA00018672"/>
    </source>
</evidence>
<dbReference type="InterPro" id="IPR036388">
    <property type="entry name" value="WH-like_DNA-bd_sf"/>
</dbReference>
<dbReference type="PANTHER" id="PTHR48111:SF54">
    <property type="entry name" value="STAGE 0 SPORULATION PROTEIN A HOMOLOG"/>
    <property type="match status" value="1"/>
</dbReference>
<dbReference type="GO" id="GO:0005829">
    <property type="term" value="C:cytosol"/>
    <property type="evidence" value="ECO:0007669"/>
    <property type="project" value="TreeGrafter"/>
</dbReference>
<evidence type="ECO:0000256" key="4">
    <source>
        <dbReference type="ARBA" id="ARBA00023015"/>
    </source>
</evidence>
<accession>A0A1S8PVI0</accession>
<sequence>METILVVEDELSIRSFICLNLRKKKYEVLEAENGEEALSIFNNRKIDIVLLDLMLPGIDGFEVCQKIRDISQSVGIIMLTARSQEEDRVKGLVEGADDYLLKPFSMVELEARIISLARRLNHIYSKKESSVIKSGPFELDVINKKVSHLGKDIKVTPTEYCLLQFLINNKNKVFTRNDILDEVWGINYIGDEKVVDVNIRRIRRKIENDPSAPEYLRTDWGYGYLWKE</sequence>
<comment type="caution">
    <text evidence="13">The sequence shown here is derived from an EMBL/GenBank/DDBJ whole genome shotgun (WGS) entry which is preliminary data.</text>
</comment>
<dbReference type="Gene3D" id="1.10.10.10">
    <property type="entry name" value="Winged helix-like DNA-binding domain superfamily/Winged helix DNA-binding domain"/>
    <property type="match status" value="1"/>
</dbReference>
<dbReference type="SUPFAM" id="SSF46894">
    <property type="entry name" value="C-terminal effector domain of the bipartite response regulators"/>
    <property type="match status" value="1"/>
</dbReference>
<feature type="domain" description="Response regulatory" evidence="10">
    <location>
        <begin position="3"/>
        <end position="117"/>
    </location>
</feature>
<dbReference type="GO" id="GO:0032993">
    <property type="term" value="C:protein-DNA complex"/>
    <property type="evidence" value="ECO:0007669"/>
    <property type="project" value="TreeGrafter"/>
</dbReference>
<dbReference type="AlphaFoldDB" id="A0A1S8PVI0"/>
<keyword evidence="6" id="KW-0804">Transcription</keyword>
<dbReference type="EMBL" id="JABTDW010000001">
    <property type="protein sequence ID" value="NSB14906.1"/>
    <property type="molecule type" value="Genomic_DNA"/>
</dbReference>
<dbReference type="Pfam" id="PF00486">
    <property type="entry name" value="Trans_reg_C"/>
    <property type="match status" value="1"/>
</dbReference>